<dbReference type="HOGENOM" id="CLU_407150_0_0_1"/>
<protein>
    <recommendedName>
        <fullName evidence="1">Protein kinase domain-containing protein</fullName>
    </recommendedName>
</protein>
<name>A0A0C9TLU1_PAXIN</name>
<dbReference type="InterPro" id="IPR000719">
    <property type="entry name" value="Prot_kinase_dom"/>
</dbReference>
<dbReference type="GO" id="GO:0004674">
    <property type="term" value="F:protein serine/threonine kinase activity"/>
    <property type="evidence" value="ECO:0007669"/>
    <property type="project" value="TreeGrafter"/>
</dbReference>
<dbReference type="PROSITE" id="PS50011">
    <property type="entry name" value="PROTEIN_KINASE_DOM"/>
    <property type="match status" value="1"/>
</dbReference>
<dbReference type="Gene3D" id="1.10.510.10">
    <property type="entry name" value="Transferase(Phosphotransferase) domain 1"/>
    <property type="match status" value="1"/>
</dbReference>
<dbReference type="EMBL" id="KN819568">
    <property type="protein sequence ID" value="KIJ08712.1"/>
    <property type="molecule type" value="Genomic_DNA"/>
</dbReference>
<dbReference type="OrthoDB" id="5809314at2759"/>
<dbReference type="GO" id="GO:0005524">
    <property type="term" value="F:ATP binding"/>
    <property type="evidence" value="ECO:0007669"/>
    <property type="project" value="InterPro"/>
</dbReference>
<gene>
    <name evidence="2" type="ORF">PAXINDRAFT_172803</name>
</gene>
<proteinExistence type="predicted"/>
<dbReference type="InterPro" id="IPR051681">
    <property type="entry name" value="Ser/Thr_Kinases-Pseudokinases"/>
</dbReference>
<dbReference type="SUPFAM" id="SSF56112">
    <property type="entry name" value="Protein kinase-like (PK-like)"/>
    <property type="match status" value="1"/>
</dbReference>
<dbReference type="PROSITE" id="PS00109">
    <property type="entry name" value="PROTEIN_KINASE_TYR"/>
    <property type="match status" value="1"/>
</dbReference>
<reference evidence="3" key="2">
    <citation type="submission" date="2015-01" db="EMBL/GenBank/DDBJ databases">
        <title>Evolutionary Origins and Diversification of the Mycorrhizal Mutualists.</title>
        <authorList>
            <consortium name="DOE Joint Genome Institute"/>
            <consortium name="Mycorrhizal Genomics Consortium"/>
            <person name="Kohler A."/>
            <person name="Kuo A."/>
            <person name="Nagy L.G."/>
            <person name="Floudas D."/>
            <person name="Copeland A."/>
            <person name="Barry K.W."/>
            <person name="Cichocki N."/>
            <person name="Veneault-Fourrey C."/>
            <person name="LaButti K."/>
            <person name="Lindquist E.A."/>
            <person name="Lipzen A."/>
            <person name="Lundell T."/>
            <person name="Morin E."/>
            <person name="Murat C."/>
            <person name="Riley R."/>
            <person name="Ohm R."/>
            <person name="Sun H."/>
            <person name="Tunlid A."/>
            <person name="Henrissat B."/>
            <person name="Grigoriev I.V."/>
            <person name="Hibbett D.S."/>
            <person name="Martin F."/>
        </authorList>
    </citation>
    <scope>NUCLEOTIDE SEQUENCE [LARGE SCALE GENOMIC DNA]</scope>
    <source>
        <strain evidence="3">ATCC 200175</strain>
    </source>
</reference>
<dbReference type="AlphaFoldDB" id="A0A0C9TLU1"/>
<dbReference type="InterPro" id="IPR001245">
    <property type="entry name" value="Ser-Thr/Tyr_kinase_cat_dom"/>
</dbReference>
<dbReference type="InterPro" id="IPR011009">
    <property type="entry name" value="Kinase-like_dom_sf"/>
</dbReference>
<accession>A0A0C9TLU1</accession>
<reference evidence="2 3" key="1">
    <citation type="submission" date="2014-06" db="EMBL/GenBank/DDBJ databases">
        <authorList>
            <consortium name="DOE Joint Genome Institute"/>
            <person name="Kuo A."/>
            <person name="Kohler A."/>
            <person name="Nagy L.G."/>
            <person name="Floudas D."/>
            <person name="Copeland A."/>
            <person name="Barry K.W."/>
            <person name="Cichocki N."/>
            <person name="Veneault-Fourrey C."/>
            <person name="LaButti K."/>
            <person name="Lindquist E.A."/>
            <person name="Lipzen A."/>
            <person name="Lundell T."/>
            <person name="Morin E."/>
            <person name="Murat C."/>
            <person name="Sun H."/>
            <person name="Tunlid A."/>
            <person name="Henrissat B."/>
            <person name="Grigoriev I.V."/>
            <person name="Hibbett D.S."/>
            <person name="Martin F."/>
            <person name="Nordberg H.P."/>
            <person name="Cantor M.N."/>
            <person name="Hua S.X."/>
        </authorList>
    </citation>
    <scope>NUCLEOTIDE SEQUENCE [LARGE SCALE GENOMIC DNA]</scope>
    <source>
        <strain evidence="2 3">ATCC 200175</strain>
    </source>
</reference>
<sequence>MGCKCLDLSLLSESVPDWFRMILWLREEGDLDVDCLSPDQCQACEFRAHKLYKTFYCADHFRKAPRVPMLLAFSFEAFSTILNYIRYDSAMLPFARAAVSKSLSPTSESLPSVDEQLRSIYGPGERDLELPPWVNSYPSVARHHLKGYSCQVVFLPSAPSLGDSQDDYLNALPFGFADEARNLTVLVGTIAWILGSRFLDTSSGAPHWHGYWQRLLNEEFMKGLSLPEPTGTALILRDDLKRLNFIAQGSCCGESIKWEDCHWTSYSAVMMFVKSRITDPRFVGCPRCHEIYSNVMSASSTHSDSSRMPPSPDPTLLHALSLATEVVGREQDAVRYVADFNVHSTSSPVLPQTFPTQYIVTESTTQKDFWDILDLTNYLKRLCPDPVASGGYGSVYKCSLRDENDKSLEVAVKSFRYEIPQLQQEFSKTLRREIKVWHKLRHDNIVPLLGIARGFASAISTVSPWISGGPLHTYLDTRDADLNLSDRFRLLEGVAAGLRYLHSFPVVHGDLSSGNVLIDNDGKARLSDFGLCAVLGGLNGGSSFALTACRPGTIKYAAPELVLTPDSVQPSPASDIFSFGCIMLQVLSGQPPWGQMKEPAITLALDKRTRAPRPTDGSIRDVDWNFIQWCWLNADVRPKIGDVVTYISDVLASLIEDCSPTIDGPLQSSESPASL</sequence>
<dbReference type="InterPro" id="IPR008266">
    <property type="entry name" value="Tyr_kinase_AS"/>
</dbReference>
<dbReference type="SMART" id="SM00220">
    <property type="entry name" value="S_TKc"/>
    <property type="match status" value="1"/>
</dbReference>
<organism evidence="2 3">
    <name type="scientific">Paxillus involutus ATCC 200175</name>
    <dbReference type="NCBI Taxonomy" id="664439"/>
    <lineage>
        <taxon>Eukaryota</taxon>
        <taxon>Fungi</taxon>
        <taxon>Dikarya</taxon>
        <taxon>Basidiomycota</taxon>
        <taxon>Agaricomycotina</taxon>
        <taxon>Agaricomycetes</taxon>
        <taxon>Agaricomycetidae</taxon>
        <taxon>Boletales</taxon>
        <taxon>Paxilineae</taxon>
        <taxon>Paxillaceae</taxon>
        <taxon>Paxillus</taxon>
    </lineage>
</organism>
<dbReference type="PANTHER" id="PTHR44329">
    <property type="entry name" value="SERINE/THREONINE-PROTEIN KINASE TNNI3K-RELATED"/>
    <property type="match status" value="1"/>
</dbReference>
<dbReference type="Proteomes" id="UP000053647">
    <property type="component" value="Unassembled WGS sequence"/>
</dbReference>
<dbReference type="Pfam" id="PF07714">
    <property type="entry name" value="PK_Tyr_Ser-Thr"/>
    <property type="match status" value="1"/>
</dbReference>
<keyword evidence="3" id="KW-1185">Reference proteome</keyword>
<feature type="domain" description="Protein kinase" evidence="1">
    <location>
        <begin position="381"/>
        <end position="651"/>
    </location>
</feature>
<evidence type="ECO:0000313" key="3">
    <source>
        <dbReference type="Proteomes" id="UP000053647"/>
    </source>
</evidence>
<evidence type="ECO:0000313" key="2">
    <source>
        <dbReference type="EMBL" id="KIJ08712.1"/>
    </source>
</evidence>
<evidence type="ECO:0000259" key="1">
    <source>
        <dbReference type="PROSITE" id="PS50011"/>
    </source>
</evidence>